<dbReference type="SMART" id="SM00863">
    <property type="entry name" value="tRNA_SAD"/>
    <property type="match status" value="1"/>
</dbReference>
<dbReference type="InterPro" id="IPR018163">
    <property type="entry name" value="Thr/Ala-tRNA-synth_IIc_edit"/>
</dbReference>
<accession>A0A2P7Q1T3</accession>
<dbReference type="PROSITE" id="PS50860">
    <property type="entry name" value="AA_TRNA_LIGASE_II_ALA"/>
    <property type="match status" value="1"/>
</dbReference>
<dbReference type="OrthoDB" id="9812949at2"/>
<keyword evidence="8" id="KW-1185">Reference proteome</keyword>
<reference evidence="7" key="1">
    <citation type="thesis" date="2015" institute="Rutgers" country="The State University of New Jersey, 14 College Farm Rd., New Brunswick, NJ, USA">
        <title>Ammonia toxicity in bacteria and its implications for treatment of and resource recovery from highly nitrogenous organic wastes.</title>
        <authorList>
            <person name="Luther A.K."/>
        </authorList>
    </citation>
    <scope>NUCLEOTIDE SEQUENCE</scope>
    <source>
        <strain evidence="7">RT-10B</strain>
    </source>
</reference>
<evidence type="ECO:0000256" key="2">
    <source>
        <dbReference type="ARBA" id="ARBA00004496"/>
    </source>
</evidence>
<feature type="coiled-coil region" evidence="5">
    <location>
        <begin position="256"/>
        <end position="283"/>
    </location>
</feature>
<dbReference type="Gene3D" id="3.10.310.40">
    <property type="match status" value="1"/>
</dbReference>
<gene>
    <name evidence="7" type="ORF">UF10_04695</name>
</gene>
<evidence type="ECO:0000256" key="5">
    <source>
        <dbReference type="SAM" id="Coils"/>
    </source>
</evidence>
<proteinExistence type="predicted"/>
<protein>
    <recommendedName>
        <fullName evidence="6">Alanyl-transfer RNA synthetases family profile domain-containing protein</fullName>
    </recommendedName>
</protein>
<dbReference type="GO" id="GO:0004813">
    <property type="term" value="F:alanine-tRNA ligase activity"/>
    <property type="evidence" value="ECO:0007669"/>
    <property type="project" value="InterPro"/>
</dbReference>
<dbReference type="PANTHER" id="PTHR43462">
    <property type="entry name" value="ALANYL-TRNA EDITING PROTEIN"/>
    <property type="match status" value="1"/>
</dbReference>
<dbReference type="GO" id="GO:0005524">
    <property type="term" value="F:ATP binding"/>
    <property type="evidence" value="ECO:0007669"/>
    <property type="project" value="InterPro"/>
</dbReference>
<name>A0A2P7Q1T3_9FIRM</name>
<dbReference type="RefSeq" id="WP_106776669.1">
    <property type="nucleotide sequence ID" value="NZ_JYGE01000003.1"/>
</dbReference>
<sequence length="415" mass="48384">MENLYYRERNLKEVETRIKEIIDYEGKKAFLLEENIFFPGGGGQISDSGYIIGVDKENNRIEIKLIDVLEDLKLGIVIFPEDTKNIDINQPVKCMLDWSRREDGMQQHTAQHILSGCFFKNFNRNTKGLHIGKDFSQLDIEGEFTDEMVQDIEDYANEIIQEGIDIKNYIMDDDLKDKNITRRPLPKSAEDIRVLEIPNLDINACCGVHCYNTRDLSMIKIKRYYKHKGATRFEYLAGKRAIEYVLNRERVFERVLNSFNCDENNIENAIDNLNKKKDELYEKNKYSSLKYIELLSNKIINASKVNEDNIYIVYKIFDDEKSWLVADIAKYISENYRAIVLFANKTNDFIDIKLQTSKDLTKEYNYINLGKDFKNNSKLLDAKGGGSAFMAQGIVSNQKNIDNFLDSIYHIYIEK</sequence>
<dbReference type="GO" id="GO:0046872">
    <property type="term" value="F:metal ion binding"/>
    <property type="evidence" value="ECO:0007669"/>
    <property type="project" value="UniProtKB-KW"/>
</dbReference>
<comment type="subcellular location">
    <subcellularLocation>
        <location evidence="2">Cytoplasm</location>
    </subcellularLocation>
</comment>
<dbReference type="Pfam" id="PF07973">
    <property type="entry name" value="tRNA_SAD"/>
    <property type="match status" value="1"/>
</dbReference>
<dbReference type="AlphaFoldDB" id="A0A2P7Q1T3"/>
<dbReference type="PANTHER" id="PTHR43462:SF1">
    <property type="entry name" value="ALANYL-TRNA EDITING PROTEIN AARSD1"/>
    <property type="match status" value="1"/>
</dbReference>
<dbReference type="InterPro" id="IPR012947">
    <property type="entry name" value="tRNA_SAD"/>
</dbReference>
<evidence type="ECO:0000256" key="3">
    <source>
        <dbReference type="ARBA" id="ARBA00022723"/>
    </source>
</evidence>
<dbReference type="Proteomes" id="UP000241434">
    <property type="component" value="Unassembled WGS sequence"/>
</dbReference>
<keyword evidence="3" id="KW-0479">Metal-binding</keyword>
<dbReference type="InterPro" id="IPR009000">
    <property type="entry name" value="Transl_B-barrel_sf"/>
</dbReference>
<feature type="domain" description="Alanyl-transfer RNA synthetases family profile" evidence="6">
    <location>
        <begin position="1"/>
        <end position="247"/>
    </location>
</feature>
<comment type="caution">
    <text evidence="7">The sequence shown here is derived from an EMBL/GenBank/DDBJ whole genome shotgun (WGS) entry which is preliminary data.</text>
</comment>
<dbReference type="GO" id="GO:0002161">
    <property type="term" value="F:aminoacyl-tRNA deacylase activity"/>
    <property type="evidence" value="ECO:0007669"/>
    <property type="project" value="UniProtKB-ARBA"/>
</dbReference>
<dbReference type="GO" id="GO:0005737">
    <property type="term" value="C:cytoplasm"/>
    <property type="evidence" value="ECO:0007669"/>
    <property type="project" value="UniProtKB-SubCell"/>
</dbReference>
<dbReference type="InterPro" id="IPR051335">
    <property type="entry name" value="Alanyl-tRNA_Editing_Enzymes"/>
</dbReference>
<dbReference type="Gene3D" id="3.30.980.10">
    <property type="entry name" value="Threonyl-trna Synthetase, Chain A, domain 2"/>
    <property type="match status" value="1"/>
</dbReference>
<dbReference type="SUPFAM" id="SSF55186">
    <property type="entry name" value="ThrRS/AlaRS common domain"/>
    <property type="match status" value="1"/>
</dbReference>
<evidence type="ECO:0000259" key="6">
    <source>
        <dbReference type="PROSITE" id="PS50860"/>
    </source>
</evidence>
<organism evidence="7 8">
    <name type="scientific">Peptostreptococcus russellii</name>
    <dbReference type="NCBI Taxonomy" id="215200"/>
    <lineage>
        <taxon>Bacteria</taxon>
        <taxon>Bacillati</taxon>
        <taxon>Bacillota</taxon>
        <taxon>Clostridia</taxon>
        <taxon>Peptostreptococcales</taxon>
        <taxon>Peptostreptococcaceae</taxon>
        <taxon>Peptostreptococcus</taxon>
    </lineage>
</organism>
<keyword evidence="5" id="KW-0175">Coiled coil</keyword>
<dbReference type="GO" id="GO:0003676">
    <property type="term" value="F:nucleic acid binding"/>
    <property type="evidence" value="ECO:0007669"/>
    <property type="project" value="InterPro"/>
</dbReference>
<dbReference type="SUPFAM" id="SSF50447">
    <property type="entry name" value="Translation proteins"/>
    <property type="match status" value="1"/>
</dbReference>
<keyword evidence="4" id="KW-0862">Zinc</keyword>
<dbReference type="Gene3D" id="2.40.30.130">
    <property type="match status" value="1"/>
</dbReference>
<evidence type="ECO:0000256" key="1">
    <source>
        <dbReference type="ARBA" id="ARBA00001947"/>
    </source>
</evidence>
<evidence type="ECO:0000313" key="7">
    <source>
        <dbReference type="EMBL" id="PSJ31907.1"/>
    </source>
</evidence>
<evidence type="ECO:0000313" key="8">
    <source>
        <dbReference type="Proteomes" id="UP000241434"/>
    </source>
</evidence>
<dbReference type="InterPro" id="IPR018165">
    <property type="entry name" value="Ala-tRNA-synth_IIc_core"/>
</dbReference>
<comment type="cofactor">
    <cofactor evidence="1">
        <name>Zn(2+)</name>
        <dbReference type="ChEBI" id="CHEBI:29105"/>
    </cofactor>
</comment>
<dbReference type="EMBL" id="JYGE01000003">
    <property type="protein sequence ID" value="PSJ31907.1"/>
    <property type="molecule type" value="Genomic_DNA"/>
</dbReference>
<evidence type="ECO:0000256" key="4">
    <source>
        <dbReference type="ARBA" id="ARBA00022833"/>
    </source>
</evidence>
<dbReference type="GO" id="GO:0006419">
    <property type="term" value="P:alanyl-tRNA aminoacylation"/>
    <property type="evidence" value="ECO:0007669"/>
    <property type="project" value="InterPro"/>
</dbReference>